<dbReference type="EMBL" id="QWET01000028">
    <property type="protein sequence ID" value="RIH63005.1"/>
    <property type="molecule type" value="Genomic_DNA"/>
</dbReference>
<feature type="domain" description="TonB-dependent receptor plug" evidence="13">
    <location>
        <begin position="84"/>
        <end position="188"/>
    </location>
</feature>
<keyword evidence="8 14" id="KW-0675">Receptor</keyword>
<dbReference type="PANTHER" id="PTHR30069">
    <property type="entry name" value="TONB-DEPENDENT OUTER MEMBRANE RECEPTOR"/>
    <property type="match status" value="1"/>
</dbReference>
<dbReference type="AlphaFoldDB" id="A0A399CSI0"/>
<evidence type="ECO:0000256" key="11">
    <source>
        <dbReference type="RuleBase" id="RU003357"/>
    </source>
</evidence>
<dbReference type="RefSeq" id="WP_119352043.1">
    <property type="nucleotide sequence ID" value="NZ_QWET01000028.1"/>
</dbReference>
<keyword evidence="7 10" id="KW-0472">Membrane</keyword>
<evidence type="ECO:0000256" key="6">
    <source>
        <dbReference type="ARBA" id="ARBA00023077"/>
    </source>
</evidence>
<dbReference type="OrthoDB" id="9758472at2"/>
<dbReference type="GO" id="GO:0015344">
    <property type="term" value="F:siderophore uptake transmembrane transporter activity"/>
    <property type="evidence" value="ECO:0007669"/>
    <property type="project" value="TreeGrafter"/>
</dbReference>
<dbReference type="InterPro" id="IPR037066">
    <property type="entry name" value="Plug_dom_sf"/>
</dbReference>
<dbReference type="Pfam" id="PF00593">
    <property type="entry name" value="TonB_dep_Rec_b-barrel"/>
    <property type="match status" value="1"/>
</dbReference>
<dbReference type="GO" id="GO:0044718">
    <property type="term" value="P:siderophore transmembrane transport"/>
    <property type="evidence" value="ECO:0007669"/>
    <property type="project" value="TreeGrafter"/>
</dbReference>
<evidence type="ECO:0000256" key="1">
    <source>
        <dbReference type="ARBA" id="ARBA00004571"/>
    </source>
</evidence>
<name>A0A399CSI0_9BACT</name>
<evidence type="ECO:0000256" key="8">
    <source>
        <dbReference type="ARBA" id="ARBA00023170"/>
    </source>
</evidence>
<protein>
    <submittedName>
        <fullName evidence="14">TonB-dependent receptor</fullName>
    </submittedName>
</protein>
<comment type="subcellular location">
    <subcellularLocation>
        <location evidence="1 10">Cell outer membrane</location>
        <topology evidence="1 10">Multi-pass membrane protein</topology>
    </subcellularLocation>
</comment>
<keyword evidence="3 10" id="KW-1134">Transmembrane beta strand</keyword>
<accession>A0A399CSI0</accession>
<evidence type="ECO:0000256" key="7">
    <source>
        <dbReference type="ARBA" id="ARBA00023136"/>
    </source>
</evidence>
<dbReference type="PROSITE" id="PS52016">
    <property type="entry name" value="TONB_DEPENDENT_REC_3"/>
    <property type="match status" value="1"/>
</dbReference>
<gene>
    <name evidence="14" type="ORF">D1164_21890</name>
</gene>
<reference evidence="14 15" key="1">
    <citation type="journal article" date="2015" name="Int. J. Syst. Evol. Microbiol.">
        <title>Mariniphaga sediminis sp. nov., isolated from coastal sediment.</title>
        <authorList>
            <person name="Wang F.Q."/>
            <person name="Shen Q.Y."/>
            <person name="Chen G.J."/>
            <person name="Du Z.J."/>
        </authorList>
    </citation>
    <scope>NUCLEOTIDE SEQUENCE [LARGE SCALE GENOMIC DNA]</scope>
    <source>
        <strain evidence="14 15">SY21</strain>
    </source>
</reference>
<keyword evidence="6 11" id="KW-0798">TonB box</keyword>
<comment type="similarity">
    <text evidence="10 11">Belongs to the TonB-dependent receptor family.</text>
</comment>
<keyword evidence="9 10" id="KW-0998">Cell outer membrane</keyword>
<dbReference type="InterPro" id="IPR036942">
    <property type="entry name" value="Beta-barrel_TonB_sf"/>
</dbReference>
<dbReference type="Gene3D" id="2.170.130.10">
    <property type="entry name" value="TonB-dependent receptor, plug domain"/>
    <property type="match status" value="1"/>
</dbReference>
<proteinExistence type="inferred from homology"/>
<evidence type="ECO:0000259" key="12">
    <source>
        <dbReference type="Pfam" id="PF00593"/>
    </source>
</evidence>
<evidence type="ECO:0000256" key="2">
    <source>
        <dbReference type="ARBA" id="ARBA00022448"/>
    </source>
</evidence>
<evidence type="ECO:0000256" key="10">
    <source>
        <dbReference type="PROSITE-ProRule" id="PRU01360"/>
    </source>
</evidence>
<evidence type="ECO:0000259" key="13">
    <source>
        <dbReference type="Pfam" id="PF07715"/>
    </source>
</evidence>
<organism evidence="14 15">
    <name type="scientific">Mariniphaga sediminis</name>
    <dbReference type="NCBI Taxonomy" id="1628158"/>
    <lineage>
        <taxon>Bacteria</taxon>
        <taxon>Pseudomonadati</taxon>
        <taxon>Bacteroidota</taxon>
        <taxon>Bacteroidia</taxon>
        <taxon>Marinilabiliales</taxon>
        <taxon>Prolixibacteraceae</taxon>
        <taxon>Mariniphaga</taxon>
    </lineage>
</organism>
<feature type="domain" description="TonB-dependent receptor-like beta-barrel" evidence="12">
    <location>
        <begin position="233"/>
        <end position="651"/>
    </location>
</feature>
<dbReference type="GO" id="GO:0009279">
    <property type="term" value="C:cell outer membrane"/>
    <property type="evidence" value="ECO:0007669"/>
    <property type="project" value="UniProtKB-SubCell"/>
</dbReference>
<keyword evidence="4 10" id="KW-0812">Transmembrane</keyword>
<dbReference type="PANTHER" id="PTHR30069:SF29">
    <property type="entry name" value="HEMOGLOBIN AND HEMOGLOBIN-HAPTOGLOBIN-BINDING PROTEIN 1-RELATED"/>
    <property type="match status" value="1"/>
</dbReference>
<evidence type="ECO:0000256" key="4">
    <source>
        <dbReference type="ARBA" id="ARBA00022692"/>
    </source>
</evidence>
<comment type="caution">
    <text evidence="14">The sequence shown here is derived from an EMBL/GenBank/DDBJ whole genome shotgun (WGS) entry which is preliminary data.</text>
</comment>
<evidence type="ECO:0000256" key="3">
    <source>
        <dbReference type="ARBA" id="ARBA00022452"/>
    </source>
</evidence>
<dbReference type="InterPro" id="IPR039426">
    <property type="entry name" value="TonB-dep_rcpt-like"/>
</dbReference>
<sequence>MKEKFQKWKKKECLTFKKWGRKNFSLYSTLRKEVKISVLSVAYFLLAPVFSVAMEPDTSAVKMEYDLEEIEVSASRAPALYSEIARVLSVIESQEIEQAPVTSVQDLLEYVASVDIRQRGAEGVQADINTRGGTFDQTLILLNGINITDPQTGHHNLNLPVSLSQIERIEVLEGPAARIYGPNAFSGAINIVTKQPEDKTLSARIDGGSYGYFNGNLAGSFNTGKIDHLFAGNRKRSDGYIENTDFGISNLFYSGQLLSEAGKLSVQTGASEKGFGANSFYSAVYPNQFERTQTIFSSAKWESFSKLHLTPVVYWRRHFDKFLLFRDNPDLYKNHHRTDVWGANLNSWFLWEGGKTAFGAELRTEKILSNVLGEELGEPVGIRGEDAFYTHSKTRRIASVFFEHVYYLNDWIFSAGAMANHISDRELGWNFFPGVDLSYQFSPALKMVASWNTSLRMPTFTDLYYSGPTNIGNPDLKPERSQIWEGGIKWNTPFFKGHLTGFFNRGRNIIDWVKSDGDQELWQSMNHTTINSRGIEINLQYFPNKHLGTQWPNKIQFSYLYNNQTKEQGELISYYVLDNLRHKFAASVNQEILKNLTVDLKLIYQDREGNFTLYQNQKPAGETPYKPFFLTDAKVLYQIYPLKIYVSANNLFNRTYFDLGNIAQPGRWMKAGILFDLKFN</sequence>
<evidence type="ECO:0000256" key="5">
    <source>
        <dbReference type="ARBA" id="ARBA00022729"/>
    </source>
</evidence>
<evidence type="ECO:0000313" key="14">
    <source>
        <dbReference type="EMBL" id="RIH63005.1"/>
    </source>
</evidence>
<dbReference type="Proteomes" id="UP000266441">
    <property type="component" value="Unassembled WGS sequence"/>
</dbReference>
<dbReference type="SUPFAM" id="SSF56935">
    <property type="entry name" value="Porins"/>
    <property type="match status" value="1"/>
</dbReference>
<dbReference type="Gene3D" id="2.40.170.20">
    <property type="entry name" value="TonB-dependent receptor, beta-barrel domain"/>
    <property type="match status" value="1"/>
</dbReference>
<dbReference type="Pfam" id="PF07715">
    <property type="entry name" value="Plug"/>
    <property type="match status" value="1"/>
</dbReference>
<dbReference type="InterPro" id="IPR012910">
    <property type="entry name" value="Plug_dom"/>
</dbReference>
<evidence type="ECO:0000313" key="15">
    <source>
        <dbReference type="Proteomes" id="UP000266441"/>
    </source>
</evidence>
<dbReference type="InterPro" id="IPR000531">
    <property type="entry name" value="Beta-barrel_TonB"/>
</dbReference>
<keyword evidence="15" id="KW-1185">Reference proteome</keyword>
<keyword evidence="2 10" id="KW-0813">Transport</keyword>
<keyword evidence="5" id="KW-0732">Signal</keyword>
<evidence type="ECO:0000256" key="9">
    <source>
        <dbReference type="ARBA" id="ARBA00023237"/>
    </source>
</evidence>